<gene>
    <name evidence="1" type="ORF">PACLA_8A027143</name>
</gene>
<dbReference type="EMBL" id="CACRXK020000172">
    <property type="protein sequence ID" value="CAB3979162.1"/>
    <property type="molecule type" value="Genomic_DNA"/>
</dbReference>
<proteinExistence type="predicted"/>
<dbReference type="InterPro" id="IPR036397">
    <property type="entry name" value="RNaseH_sf"/>
</dbReference>
<comment type="caution">
    <text evidence="1">The sequence shown here is derived from an EMBL/GenBank/DDBJ whole genome shotgun (WGS) entry which is preliminary data.</text>
</comment>
<name>A0A7D9D8M3_PARCT</name>
<dbReference type="Pfam" id="PF00665">
    <property type="entry name" value="rve"/>
    <property type="match status" value="1"/>
</dbReference>
<evidence type="ECO:0000313" key="2">
    <source>
        <dbReference type="Proteomes" id="UP001152795"/>
    </source>
</evidence>
<keyword evidence="2" id="KW-1185">Reference proteome</keyword>
<accession>A0A7D9D8M3</accession>
<dbReference type="Gene3D" id="3.30.420.10">
    <property type="entry name" value="Ribonuclease H-like superfamily/Ribonuclease H"/>
    <property type="match status" value="1"/>
</dbReference>
<evidence type="ECO:0000313" key="1">
    <source>
        <dbReference type="EMBL" id="CAB3979162.1"/>
    </source>
</evidence>
<dbReference type="GO" id="GO:0003676">
    <property type="term" value="F:nucleic acid binding"/>
    <property type="evidence" value="ECO:0007669"/>
    <property type="project" value="InterPro"/>
</dbReference>
<reference evidence="1" key="1">
    <citation type="submission" date="2020-04" db="EMBL/GenBank/DDBJ databases">
        <authorList>
            <person name="Alioto T."/>
            <person name="Alioto T."/>
            <person name="Gomez Garrido J."/>
        </authorList>
    </citation>
    <scope>NUCLEOTIDE SEQUENCE</scope>
    <source>
        <strain evidence="1">A484AB</strain>
    </source>
</reference>
<dbReference type="Gene3D" id="3.90.1600.10">
    <property type="entry name" value="Palm domain of DNA polymerase"/>
    <property type="match status" value="1"/>
</dbReference>
<organism evidence="1 2">
    <name type="scientific">Paramuricea clavata</name>
    <name type="common">Red gorgonian</name>
    <name type="synonym">Violescent sea-whip</name>
    <dbReference type="NCBI Taxonomy" id="317549"/>
    <lineage>
        <taxon>Eukaryota</taxon>
        <taxon>Metazoa</taxon>
        <taxon>Cnidaria</taxon>
        <taxon>Anthozoa</taxon>
        <taxon>Octocorallia</taxon>
        <taxon>Malacalcyonacea</taxon>
        <taxon>Plexauridae</taxon>
        <taxon>Paramuricea</taxon>
    </lineage>
</organism>
<dbReference type="PANTHER" id="PTHR46585">
    <property type="entry name" value="INTEGRASE CORE DOMAIN CONTAINING PROTEIN"/>
    <property type="match status" value="1"/>
</dbReference>
<dbReference type="AlphaFoldDB" id="A0A7D9D8M3"/>
<dbReference type="InterPro" id="IPR001584">
    <property type="entry name" value="Integrase_cat-core"/>
</dbReference>
<dbReference type="SUPFAM" id="SSF56672">
    <property type="entry name" value="DNA/RNA polymerases"/>
    <property type="match status" value="1"/>
</dbReference>
<dbReference type="InterPro" id="IPR023211">
    <property type="entry name" value="DNA_pol_palm_dom_sf"/>
</dbReference>
<dbReference type="Proteomes" id="UP001152795">
    <property type="component" value="Unassembled WGS sequence"/>
</dbReference>
<dbReference type="InterPro" id="IPR043502">
    <property type="entry name" value="DNA/RNA_pol_sf"/>
</dbReference>
<dbReference type="SUPFAM" id="SSF53098">
    <property type="entry name" value="Ribonuclease H-like"/>
    <property type="match status" value="1"/>
</dbReference>
<dbReference type="OrthoDB" id="6425564at2759"/>
<dbReference type="PROSITE" id="PS50994">
    <property type="entry name" value="INTEGRASE"/>
    <property type="match status" value="1"/>
</dbReference>
<dbReference type="GO" id="GO:0015074">
    <property type="term" value="P:DNA integration"/>
    <property type="evidence" value="ECO:0007669"/>
    <property type="project" value="InterPro"/>
</dbReference>
<protein>
    <submittedName>
        <fullName evidence="1">Uncharacterized transposon-derived</fullName>
    </submittedName>
</protein>
<dbReference type="PANTHER" id="PTHR46585:SF1">
    <property type="entry name" value="CHROMO DOMAIN-CONTAINING PROTEIN"/>
    <property type="match status" value="1"/>
</dbReference>
<dbReference type="InterPro" id="IPR012337">
    <property type="entry name" value="RNaseH-like_sf"/>
</dbReference>
<sequence length="386" mass="45035">MAKVELIKDPQVYFDYLSSDEINVLDVRFVSDEMVELRYEYNENFVEPNAKTNVVIAAFTTAYARLKLYGVLDQLQERVLYYDTDSVIFVSKPDEPEPPLGPYLGQLTDELKEGHITTFISGGPKNYCYKTSTNKVETKIRGITLNCTAMQKVNFDVIRSLVYLHAKCNVTGQVTVDIPLKITRNTRTKNIETKRMRKDYRIVYDKRFIVDDYKTLPYGVYYDPKRPGGFGGAERLYEDVKKEGRFALSRKEIREWLMKQDAYTLHRPIRRHFKRNRVIVGGIDQQWQMDLADMQSMQKFNDGYRYLLVCIDVFSKYAWVVPLKNKTGPTLVEAFKVILTSGRKPEGIMTDQGTEFLNKHFRALMKEKTSNCTIRTMKRKLLSWNV</sequence>